<dbReference type="GO" id="GO:0043856">
    <property type="term" value="F:anti-sigma factor antagonist activity"/>
    <property type="evidence" value="ECO:0007669"/>
    <property type="project" value="InterPro"/>
</dbReference>
<sequence length="102" mass="10786">MIVLHVRGELDISNVELLERALQHACAGGQARVVVDATAITFLAAAGVMALVRAQGRCLARGLDFAVVAAGRAVLRPLQATGMDQLVTVFPSLEAARRADRH</sequence>
<dbReference type="SUPFAM" id="SSF52091">
    <property type="entry name" value="SpoIIaa-like"/>
    <property type="match status" value="1"/>
</dbReference>
<dbReference type="InterPro" id="IPR003658">
    <property type="entry name" value="Anti-sigma_ant"/>
</dbReference>
<evidence type="ECO:0000259" key="3">
    <source>
        <dbReference type="PROSITE" id="PS50801"/>
    </source>
</evidence>
<comment type="caution">
    <text evidence="4">The sequence shown here is derived from an EMBL/GenBank/DDBJ whole genome shotgun (WGS) entry which is preliminary data.</text>
</comment>
<dbReference type="NCBIfam" id="TIGR00377">
    <property type="entry name" value="ant_ant_sig"/>
    <property type="match status" value="1"/>
</dbReference>
<evidence type="ECO:0000256" key="2">
    <source>
        <dbReference type="RuleBase" id="RU003749"/>
    </source>
</evidence>
<dbReference type="Pfam" id="PF01740">
    <property type="entry name" value="STAS"/>
    <property type="match status" value="1"/>
</dbReference>
<dbReference type="CDD" id="cd07043">
    <property type="entry name" value="STAS_anti-anti-sigma_factors"/>
    <property type="match status" value="1"/>
</dbReference>
<comment type="similarity">
    <text evidence="1 2">Belongs to the anti-sigma-factor antagonist family.</text>
</comment>
<organism evidence="4 5">
    <name type="scientific">Mycobacterium fragae</name>
    <dbReference type="NCBI Taxonomy" id="1260918"/>
    <lineage>
        <taxon>Bacteria</taxon>
        <taxon>Bacillati</taxon>
        <taxon>Actinomycetota</taxon>
        <taxon>Actinomycetes</taxon>
        <taxon>Mycobacteriales</taxon>
        <taxon>Mycobacteriaceae</taxon>
        <taxon>Mycobacterium</taxon>
    </lineage>
</organism>
<dbReference type="OrthoDB" id="3393696at2"/>
<dbReference type="EMBL" id="LQOW01000014">
    <property type="protein sequence ID" value="ORV62084.1"/>
    <property type="molecule type" value="Genomic_DNA"/>
</dbReference>
<name>A0A1X1UZ47_9MYCO</name>
<dbReference type="PANTHER" id="PTHR33495:SF2">
    <property type="entry name" value="ANTI-SIGMA FACTOR ANTAGONIST TM_1081-RELATED"/>
    <property type="match status" value="1"/>
</dbReference>
<dbReference type="InterPro" id="IPR002645">
    <property type="entry name" value="STAS_dom"/>
</dbReference>
<dbReference type="Gene3D" id="3.30.750.24">
    <property type="entry name" value="STAS domain"/>
    <property type="match status" value="1"/>
</dbReference>
<gene>
    <name evidence="4" type="ORF">AWC06_12015</name>
</gene>
<evidence type="ECO:0000313" key="5">
    <source>
        <dbReference type="Proteomes" id="UP000194000"/>
    </source>
</evidence>
<dbReference type="InterPro" id="IPR036513">
    <property type="entry name" value="STAS_dom_sf"/>
</dbReference>
<keyword evidence="5" id="KW-1185">Reference proteome</keyword>
<dbReference type="AlphaFoldDB" id="A0A1X1UZ47"/>
<protein>
    <recommendedName>
        <fullName evidence="2">Anti-sigma factor antagonist</fullName>
    </recommendedName>
</protein>
<evidence type="ECO:0000256" key="1">
    <source>
        <dbReference type="ARBA" id="ARBA00009013"/>
    </source>
</evidence>
<evidence type="ECO:0000313" key="4">
    <source>
        <dbReference type="EMBL" id="ORV62084.1"/>
    </source>
</evidence>
<proteinExistence type="inferred from homology"/>
<dbReference type="PANTHER" id="PTHR33495">
    <property type="entry name" value="ANTI-SIGMA FACTOR ANTAGONIST TM_1081-RELATED-RELATED"/>
    <property type="match status" value="1"/>
</dbReference>
<accession>A0A1X1UZ47</accession>
<reference evidence="4 5" key="1">
    <citation type="submission" date="2016-01" db="EMBL/GenBank/DDBJ databases">
        <title>The new phylogeny of the genus Mycobacterium.</title>
        <authorList>
            <person name="Tarcisio F."/>
            <person name="Conor M."/>
            <person name="Antonella G."/>
            <person name="Elisabetta G."/>
            <person name="Giulia F.S."/>
            <person name="Sara T."/>
            <person name="Anna F."/>
            <person name="Clotilde B."/>
            <person name="Roberto B."/>
            <person name="Veronica D.S."/>
            <person name="Fabio R."/>
            <person name="Monica P."/>
            <person name="Olivier J."/>
            <person name="Enrico T."/>
            <person name="Nicola S."/>
        </authorList>
    </citation>
    <scope>NUCLEOTIDE SEQUENCE [LARGE SCALE GENOMIC DNA]</scope>
    <source>
        <strain evidence="4 5">DSM 45731</strain>
    </source>
</reference>
<dbReference type="Proteomes" id="UP000194000">
    <property type="component" value="Unassembled WGS sequence"/>
</dbReference>
<dbReference type="PROSITE" id="PS50801">
    <property type="entry name" value="STAS"/>
    <property type="match status" value="1"/>
</dbReference>
<dbReference type="STRING" id="1260918.AWC06_12015"/>
<feature type="domain" description="STAS" evidence="3">
    <location>
        <begin position="1"/>
        <end position="100"/>
    </location>
</feature>